<dbReference type="PANTHER" id="PTHR35024:SF4">
    <property type="entry name" value="POLYMER-FORMING CYTOSKELETAL PROTEIN"/>
    <property type="match status" value="1"/>
</dbReference>
<name>A0ABQ5Q6V5_9BACT</name>
<feature type="compositionally biased region" description="Basic and acidic residues" evidence="2">
    <location>
        <begin position="126"/>
        <end position="142"/>
    </location>
</feature>
<sequence>MFSHSHAKGTARSQGSQHLRTVLGEGTRWTGDILAGADGLRVEGAVEGNIQCQGDVLVAATGLVKGTVQARRLTVLGRVEGVLKVETCLEILESGRVEGEVELGTLIVDEGGILQGTCVHRTGAPAEKEPAPLAPRRDERFADLTPPVRSFDKSRF</sequence>
<comment type="similarity">
    <text evidence="1">Belongs to the bactofilin family.</text>
</comment>
<accession>A0ABQ5Q6V5</accession>
<dbReference type="PANTHER" id="PTHR35024">
    <property type="entry name" value="HYPOTHETICAL CYTOSOLIC PROTEIN"/>
    <property type="match status" value="1"/>
</dbReference>
<dbReference type="EMBL" id="BSDD01000003">
    <property type="protein sequence ID" value="GLH70495.1"/>
    <property type="molecule type" value="Genomic_DNA"/>
</dbReference>
<dbReference type="Pfam" id="PF04519">
    <property type="entry name" value="Bactofilin"/>
    <property type="match status" value="1"/>
</dbReference>
<evidence type="ECO:0008006" key="5">
    <source>
        <dbReference type="Google" id="ProtNLM"/>
    </source>
</evidence>
<evidence type="ECO:0000313" key="3">
    <source>
        <dbReference type="EMBL" id="GLH70495.1"/>
    </source>
</evidence>
<organism evidence="3 4">
    <name type="scientific">Geothrix rubra</name>
    <dbReference type="NCBI Taxonomy" id="2927977"/>
    <lineage>
        <taxon>Bacteria</taxon>
        <taxon>Pseudomonadati</taxon>
        <taxon>Acidobacteriota</taxon>
        <taxon>Holophagae</taxon>
        <taxon>Holophagales</taxon>
        <taxon>Holophagaceae</taxon>
        <taxon>Geothrix</taxon>
    </lineage>
</organism>
<protein>
    <recommendedName>
        <fullName evidence="5">Polymer-forming cytoskeletal protein</fullName>
    </recommendedName>
</protein>
<evidence type="ECO:0000256" key="2">
    <source>
        <dbReference type="SAM" id="MobiDB-lite"/>
    </source>
</evidence>
<evidence type="ECO:0000313" key="4">
    <source>
        <dbReference type="Proteomes" id="UP001165089"/>
    </source>
</evidence>
<feature type="region of interest" description="Disordered" evidence="2">
    <location>
        <begin position="122"/>
        <end position="156"/>
    </location>
</feature>
<reference evidence="3 4" key="1">
    <citation type="journal article" date="2023" name="Antonie Van Leeuwenhoek">
        <title>Mesoterricola silvestris gen. nov., sp. nov., Mesoterricola sediminis sp. nov., Geothrix oryzae sp. nov., Geothrix edaphica sp. nov., Geothrix rubra sp. nov., and Geothrix limicola sp. nov., six novel members of Acidobacteriota isolated from soils.</title>
        <authorList>
            <person name="Itoh H."/>
            <person name="Sugisawa Y."/>
            <person name="Mise K."/>
            <person name="Xu Z."/>
            <person name="Kuniyasu M."/>
            <person name="Ushijima N."/>
            <person name="Kawano K."/>
            <person name="Kobayashi E."/>
            <person name="Shiratori Y."/>
            <person name="Masuda Y."/>
            <person name="Senoo K."/>
        </authorList>
    </citation>
    <scope>NUCLEOTIDE SEQUENCE [LARGE SCALE GENOMIC DNA]</scope>
    <source>
        <strain evidence="3 4">Red803</strain>
    </source>
</reference>
<comment type="caution">
    <text evidence="3">The sequence shown here is derived from an EMBL/GenBank/DDBJ whole genome shotgun (WGS) entry which is preliminary data.</text>
</comment>
<dbReference type="Proteomes" id="UP001165089">
    <property type="component" value="Unassembled WGS sequence"/>
</dbReference>
<dbReference type="InterPro" id="IPR007607">
    <property type="entry name" value="BacA/B"/>
</dbReference>
<evidence type="ECO:0000256" key="1">
    <source>
        <dbReference type="ARBA" id="ARBA00044755"/>
    </source>
</evidence>
<gene>
    <name evidence="3" type="ORF">GETHPA_20280</name>
</gene>
<proteinExistence type="inferred from homology"/>
<keyword evidence="4" id="KW-1185">Reference proteome</keyword>
<dbReference type="RefSeq" id="WP_285725411.1">
    <property type="nucleotide sequence ID" value="NZ_BSDD01000003.1"/>
</dbReference>